<dbReference type="EMBL" id="CP017111">
    <property type="protein sequence ID" value="AOO64268.1"/>
    <property type="molecule type" value="Genomic_DNA"/>
</dbReference>
<dbReference type="InterPro" id="IPR022973">
    <property type="entry name" value="Ribosomal_uL10_bac"/>
</dbReference>
<dbReference type="Proteomes" id="UP000094609">
    <property type="component" value="Chromosome"/>
</dbReference>
<dbReference type="InterPro" id="IPR001790">
    <property type="entry name" value="Ribosomal_uL10"/>
</dbReference>
<gene>
    <name evidence="6" type="primary">rplJ</name>
    <name evidence="7" type="ORF">SHALO_0477</name>
</gene>
<dbReference type="STRING" id="1193502.SHALO_0477"/>
<dbReference type="KEGG" id="shal:SHALO_0477"/>
<evidence type="ECO:0000256" key="1">
    <source>
        <dbReference type="ARBA" id="ARBA00002633"/>
    </source>
</evidence>
<evidence type="ECO:0000256" key="3">
    <source>
        <dbReference type="ARBA" id="ARBA00022980"/>
    </source>
</evidence>
<evidence type="ECO:0000256" key="6">
    <source>
        <dbReference type="HAMAP-Rule" id="MF_00362"/>
    </source>
</evidence>
<dbReference type="PATRIC" id="fig|1193502.14.peg.487"/>
<evidence type="ECO:0000256" key="5">
    <source>
        <dbReference type="ARBA" id="ARBA00035202"/>
    </source>
</evidence>
<dbReference type="GO" id="GO:0006412">
    <property type="term" value="P:translation"/>
    <property type="evidence" value="ECO:0007669"/>
    <property type="project" value="UniProtKB-UniRule"/>
</dbReference>
<comment type="subunit">
    <text evidence="6">Part of the ribosomal stalk of the 50S ribosomal subunit. The N-terminus interacts with L11 and the large rRNA to form the base of the stalk. The C-terminus forms an elongated spine to which L12 dimers bind in a sequential fashion forming a multimeric L10(L12)X complex.</text>
</comment>
<reference evidence="8" key="1">
    <citation type="submission" date="2016-08" db="EMBL/GenBank/DDBJ databases">
        <title>Complete genome sequence of the organohalide-respiring Epsilonproteobacterium Sulfurospirillum halorespirans.</title>
        <authorList>
            <person name="Goris T."/>
            <person name="Zimmermann J."/>
            <person name="Schenz B."/>
            <person name="Lemos M."/>
            <person name="Hackermueller J."/>
            <person name="Diekert G."/>
        </authorList>
    </citation>
    <scope>NUCLEOTIDE SEQUENCE [LARGE SCALE GENOMIC DNA]</scope>
    <source>
        <strain>DSM 13726</strain>
        <strain evidence="8">PCE-M2</strain>
    </source>
</reference>
<comment type="function">
    <text evidence="1 6">Forms part of the ribosomal stalk, playing a central role in the interaction of the ribosome with GTP-bound translation factors.</text>
</comment>
<proteinExistence type="inferred from homology"/>
<dbReference type="Gene3D" id="3.30.70.1730">
    <property type="match status" value="1"/>
</dbReference>
<dbReference type="InterPro" id="IPR002363">
    <property type="entry name" value="Ribosomal_uL10_CS_bac"/>
</dbReference>
<dbReference type="InterPro" id="IPR043141">
    <property type="entry name" value="Ribosomal_uL10-like_sf"/>
</dbReference>
<accession>A0A1D7TGW8</accession>
<keyword evidence="4 6" id="KW-0687">Ribonucleoprotein</keyword>
<keyword evidence="8" id="KW-1185">Reference proteome</keyword>
<dbReference type="PROSITE" id="PS01109">
    <property type="entry name" value="RIBOSOMAL_L10"/>
    <property type="match status" value="1"/>
</dbReference>
<dbReference type="GO" id="GO:0003735">
    <property type="term" value="F:structural constituent of ribosome"/>
    <property type="evidence" value="ECO:0007669"/>
    <property type="project" value="InterPro"/>
</dbReference>
<dbReference type="PANTHER" id="PTHR11560">
    <property type="entry name" value="39S RIBOSOMAL PROTEIN L10, MITOCHONDRIAL"/>
    <property type="match status" value="1"/>
</dbReference>
<evidence type="ECO:0000256" key="4">
    <source>
        <dbReference type="ARBA" id="ARBA00023274"/>
    </source>
</evidence>
<evidence type="ECO:0000313" key="7">
    <source>
        <dbReference type="EMBL" id="AOO64268.1"/>
    </source>
</evidence>
<evidence type="ECO:0000256" key="2">
    <source>
        <dbReference type="ARBA" id="ARBA00008889"/>
    </source>
</evidence>
<name>A0A1D7TGW8_9BACT</name>
<keyword evidence="6" id="KW-0699">rRNA-binding</keyword>
<evidence type="ECO:0000313" key="8">
    <source>
        <dbReference type="Proteomes" id="UP000094609"/>
    </source>
</evidence>
<keyword evidence="3 6" id="KW-0689">Ribosomal protein</keyword>
<protein>
    <recommendedName>
        <fullName evidence="5 6">Large ribosomal subunit protein uL10</fullName>
    </recommendedName>
</protein>
<dbReference type="GO" id="GO:0070180">
    <property type="term" value="F:large ribosomal subunit rRNA binding"/>
    <property type="evidence" value="ECO:0007669"/>
    <property type="project" value="UniProtKB-UniRule"/>
</dbReference>
<dbReference type="Pfam" id="PF00466">
    <property type="entry name" value="Ribosomal_L10"/>
    <property type="match status" value="1"/>
</dbReference>
<dbReference type="InterPro" id="IPR047865">
    <property type="entry name" value="Ribosomal_uL10_bac_type"/>
</dbReference>
<organism evidence="7 8">
    <name type="scientific">Sulfurospirillum halorespirans DSM 13726</name>
    <dbReference type="NCBI Taxonomy" id="1193502"/>
    <lineage>
        <taxon>Bacteria</taxon>
        <taxon>Pseudomonadati</taxon>
        <taxon>Campylobacterota</taxon>
        <taxon>Epsilonproteobacteria</taxon>
        <taxon>Campylobacterales</taxon>
        <taxon>Sulfurospirillaceae</taxon>
        <taxon>Sulfurospirillum</taxon>
    </lineage>
</organism>
<dbReference type="NCBIfam" id="NF000955">
    <property type="entry name" value="PRK00099.1-1"/>
    <property type="match status" value="1"/>
</dbReference>
<dbReference type="RefSeq" id="WP_069477218.1">
    <property type="nucleotide sequence ID" value="NZ_CP017111.1"/>
</dbReference>
<dbReference type="CDD" id="cd05797">
    <property type="entry name" value="Ribosomal_L10"/>
    <property type="match status" value="1"/>
</dbReference>
<keyword evidence="6" id="KW-0694">RNA-binding</keyword>
<dbReference type="SUPFAM" id="SSF160369">
    <property type="entry name" value="Ribosomal protein L10-like"/>
    <property type="match status" value="1"/>
</dbReference>
<dbReference type="GO" id="GO:0015934">
    <property type="term" value="C:large ribosomal subunit"/>
    <property type="evidence" value="ECO:0007669"/>
    <property type="project" value="InterPro"/>
</dbReference>
<comment type="similarity">
    <text evidence="2 6">Belongs to the universal ribosomal protein uL10 family.</text>
</comment>
<dbReference type="HAMAP" id="MF_00362">
    <property type="entry name" value="Ribosomal_uL10"/>
    <property type="match status" value="1"/>
</dbReference>
<dbReference type="AlphaFoldDB" id="A0A1D7TGW8"/>
<sequence>MTRTEKAEFISSLTEEFKSSDGLIVCDYKGLNVKAIEALRNSARPEVVNVKVIKNTLASIAMKNAGIEGLELKDTNIFVWGADQLAVTKIVATFAKTNPNFIIKSGFAGGIVVDAAKVEALSKMPSRNELIGMLLSTWMAPITNFTIGLDALRAKKQESE</sequence>